<keyword evidence="4" id="KW-0566">Pantothenate biosynthesis</keyword>
<dbReference type="InterPro" id="IPR003710">
    <property type="entry name" value="ApbA"/>
</dbReference>
<dbReference type="Pfam" id="PF02558">
    <property type="entry name" value="ApbA"/>
    <property type="match status" value="1"/>
</dbReference>
<feature type="domain" description="Ketopantoate reductase C-terminal" evidence="6">
    <location>
        <begin position="179"/>
        <end position="300"/>
    </location>
</feature>
<dbReference type="PANTHER" id="PTHR21708">
    <property type="entry name" value="PROBABLE 2-DEHYDROPANTOATE 2-REDUCTASE"/>
    <property type="match status" value="1"/>
</dbReference>
<evidence type="ECO:0000256" key="3">
    <source>
        <dbReference type="ARBA" id="ARBA00023002"/>
    </source>
</evidence>
<dbReference type="Proteomes" id="UP000622860">
    <property type="component" value="Unassembled WGS sequence"/>
</dbReference>
<dbReference type="InterPro" id="IPR013328">
    <property type="entry name" value="6PGD_dom2"/>
</dbReference>
<organism evidence="7 8">
    <name type="scientific">Virgibacillus oceani</name>
    <dbReference type="NCBI Taxonomy" id="1479511"/>
    <lineage>
        <taxon>Bacteria</taxon>
        <taxon>Bacillati</taxon>
        <taxon>Bacillota</taxon>
        <taxon>Bacilli</taxon>
        <taxon>Bacillales</taxon>
        <taxon>Bacillaceae</taxon>
        <taxon>Virgibacillus</taxon>
    </lineage>
</organism>
<dbReference type="InterPro" id="IPR051402">
    <property type="entry name" value="KPR-Related"/>
</dbReference>
<evidence type="ECO:0000256" key="2">
    <source>
        <dbReference type="ARBA" id="ARBA00022857"/>
    </source>
</evidence>
<sequence length="304" mass="33443">MDVVVVGAGALGAYFGGRFEETGANVTFLVREKRAEQLRENGIKISSNLGEYKNESPNYVTDARKVDHADLVVVSVKGYHLPGTLDSLKVLAEKGAYVLPVLNGIEHISYLQDQLGEDVVLGGLSFIIATLNEKGHVIHSGDFHDLIFGPLTKTQTNICQRIEKLCDKANMNGIYSDSILLELWKKYTFINAFSGITTAANLSIGQIREHDSTFKIAETILQEMKNLAKEYHVDITGEDIESAKSKLLGLDKEATSSMHQDRRKGLTLEVDHLHGGALRLAKAVGLDLPYIETVYGLIKPFENA</sequence>
<comment type="catalytic activity">
    <reaction evidence="4">
        <text>(R)-pantoate + NADP(+) = 2-dehydropantoate + NADPH + H(+)</text>
        <dbReference type="Rhea" id="RHEA:16233"/>
        <dbReference type="ChEBI" id="CHEBI:11561"/>
        <dbReference type="ChEBI" id="CHEBI:15378"/>
        <dbReference type="ChEBI" id="CHEBI:15980"/>
        <dbReference type="ChEBI" id="CHEBI:57783"/>
        <dbReference type="ChEBI" id="CHEBI:58349"/>
        <dbReference type="EC" id="1.1.1.169"/>
    </reaction>
</comment>
<dbReference type="Gene3D" id="1.10.1040.10">
    <property type="entry name" value="N-(1-d-carboxylethyl)-l-norvaline Dehydrogenase, domain 2"/>
    <property type="match status" value="1"/>
</dbReference>
<reference evidence="7" key="2">
    <citation type="submission" date="2020-09" db="EMBL/GenBank/DDBJ databases">
        <authorList>
            <person name="Sun Q."/>
            <person name="Zhou Y."/>
        </authorList>
    </citation>
    <scope>NUCLEOTIDE SEQUENCE</scope>
    <source>
        <strain evidence="7">CGMCC 1.12754</strain>
    </source>
</reference>
<evidence type="ECO:0000256" key="4">
    <source>
        <dbReference type="RuleBase" id="RU362068"/>
    </source>
</evidence>
<dbReference type="InterPro" id="IPR008927">
    <property type="entry name" value="6-PGluconate_DH-like_C_sf"/>
</dbReference>
<dbReference type="NCBIfam" id="TIGR00745">
    <property type="entry name" value="apbA_panE"/>
    <property type="match status" value="1"/>
</dbReference>
<dbReference type="GO" id="GO:0005737">
    <property type="term" value="C:cytoplasm"/>
    <property type="evidence" value="ECO:0007669"/>
    <property type="project" value="TreeGrafter"/>
</dbReference>
<evidence type="ECO:0000256" key="1">
    <source>
        <dbReference type="ARBA" id="ARBA00007870"/>
    </source>
</evidence>
<dbReference type="Gene3D" id="3.40.50.720">
    <property type="entry name" value="NAD(P)-binding Rossmann-like Domain"/>
    <property type="match status" value="1"/>
</dbReference>
<comment type="function">
    <text evidence="4">Catalyzes the NADPH-dependent reduction of ketopantoate into pantoic acid.</text>
</comment>
<evidence type="ECO:0000313" key="7">
    <source>
        <dbReference type="EMBL" id="GGG81610.1"/>
    </source>
</evidence>
<name>A0A917HKI6_9BACI</name>
<accession>A0A917HKI6</accession>
<dbReference type="Pfam" id="PF08546">
    <property type="entry name" value="ApbA_C"/>
    <property type="match status" value="1"/>
</dbReference>
<dbReference type="EC" id="1.1.1.169" evidence="4"/>
<comment type="pathway">
    <text evidence="4">Cofactor biosynthesis; (R)-pantothenate biosynthesis; (R)-pantoate from 3-methyl-2-oxobutanoate: step 2/2.</text>
</comment>
<dbReference type="GO" id="GO:0008677">
    <property type="term" value="F:2-dehydropantoate 2-reductase activity"/>
    <property type="evidence" value="ECO:0007669"/>
    <property type="project" value="UniProtKB-EC"/>
</dbReference>
<dbReference type="AlphaFoldDB" id="A0A917HKI6"/>
<comment type="similarity">
    <text evidence="1 4">Belongs to the ketopantoate reductase family.</text>
</comment>
<dbReference type="SUPFAM" id="SSF48179">
    <property type="entry name" value="6-phosphogluconate dehydrogenase C-terminal domain-like"/>
    <property type="match status" value="1"/>
</dbReference>
<comment type="caution">
    <text evidence="7">The sequence shown here is derived from an EMBL/GenBank/DDBJ whole genome shotgun (WGS) entry which is preliminary data.</text>
</comment>
<protein>
    <recommendedName>
        <fullName evidence="4">2-dehydropantoate 2-reductase</fullName>
        <ecNumber evidence="4">1.1.1.169</ecNumber>
    </recommendedName>
    <alternativeName>
        <fullName evidence="4">Ketopantoate reductase</fullName>
    </alternativeName>
</protein>
<evidence type="ECO:0000259" key="5">
    <source>
        <dbReference type="Pfam" id="PF02558"/>
    </source>
</evidence>
<gene>
    <name evidence="7" type="ORF">GCM10011398_28870</name>
</gene>
<reference evidence="7" key="1">
    <citation type="journal article" date="2014" name="Int. J. Syst. Evol. Microbiol.">
        <title>Complete genome sequence of Corynebacterium casei LMG S-19264T (=DSM 44701T), isolated from a smear-ripened cheese.</title>
        <authorList>
            <consortium name="US DOE Joint Genome Institute (JGI-PGF)"/>
            <person name="Walter F."/>
            <person name="Albersmeier A."/>
            <person name="Kalinowski J."/>
            <person name="Ruckert C."/>
        </authorList>
    </citation>
    <scope>NUCLEOTIDE SEQUENCE</scope>
    <source>
        <strain evidence="7">CGMCC 1.12754</strain>
    </source>
</reference>
<dbReference type="GO" id="GO:0015940">
    <property type="term" value="P:pantothenate biosynthetic process"/>
    <property type="evidence" value="ECO:0007669"/>
    <property type="project" value="UniProtKB-KW"/>
</dbReference>
<feature type="domain" description="Ketopantoate reductase N-terminal" evidence="5">
    <location>
        <begin position="3"/>
        <end position="151"/>
    </location>
</feature>
<dbReference type="InterPro" id="IPR013332">
    <property type="entry name" value="KPR_N"/>
</dbReference>
<proteinExistence type="inferred from homology"/>
<dbReference type="InterPro" id="IPR036291">
    <property type="entry name" value="NAD(P)-bd_dom_sf"/>
</dbReference>
<keyword evidence="3 4" id="KW-0560">Oxidoreductase</keyword>
<dbReference type="SUPFAM" id="SSF51735">
    <property type="entry name" value="NAD(P)-binding Rossmann-fold domains"/>
    <property type="match status" value="1"/>
</dbReference>
<dbReference type="EMBL" id="BMFR01000013">
    <property type="protein sequence ID" value="GGG81610.1"/>
    <property type="molecule type" value="Genomic_DNA"/>
</dbReference>
<evidence type="ECO:0000259" key="6">
    <source>
        <dbReference type="Pfam" id="PF08546"/>
    </source>
</evidence>
<evidence type="ECO:0000313" key="8">
    <source>
        <dbReference type="Proteomes" id="UP000622860"/>
    </source>
</evidence>
<keyword evidence="2 4" id="KW-0521">NADP</keyword>
<dbReference type="RefSeq" id="WP_188456082.1">
    <property type="nucleotide sequence ID" value="NZ_BMFR01000013.1"/>
</dbReference>
<dbReference type="InterPro" id="IPR013752">
    <property type="entry name" value="KPA_reductase"/>
</dbReference>
<dbReference type="PANTHER" id="PTHR21708:SF26">
    <property type="entry name" value="2-DEHYDROPANTOATE 2-REDUCTASE"/>
    <property type="match status" value="1"/>
</dbReference>
<keyword evidence="8" id="KW-1185">Reference proteome</keyword>